<feature type="domain" description="Transposase IS200-like" evidence="1">
    <location>
        <begin position="9"/>
        <end position="125"/>
    </location>
</feature>
<dbReference type="KEGG" id="tvi:Thivi_1248"/>
<evidence type="ECO:0000313" key="3">
    <source>
        <dbReference type="Proteomes" id="UP000006062"/>
    </source>
</evidence>
<dbReference type="InterPro" id="IPR036515">
    <property type="entry name" value="Transposase_17_sf"/>
</dbReference>
<reference evidence="2 3" key="1">
    <citation type="submission" date="2012-06" db="EMBL/GenBank/DDBJ databases">
        <title>Complete sequence of Thiocystis violascens DSM 198.</title>
        <authorList>
            <consortium name="US DOE Joint Genome Institute"/>
            <person name="Lucas S."/>
            <person name="Han J."/>
            <person name="Lapidus A."/>
            <person name="Cheng J.-F."/>
            <person name="Goodwin L."/>
            <person name="Pitluck S."/>
            <person name="Peters L."/>
            <person name="Ovchinnikova G."/>
            <person name="Teshima H."/>
            <person name="Detter J.C."/>
            <person name="Han C."/>
            <person name="Tapia R."/>
            <person name="Land M."/>
            <person name="Hauser L."/>
            <person name="Kyrpides N."/>
            <person name="Ivanova N."/>
            <person name="Pagani I."/>
            <person name="Vogl K."/>
            <person name="Liu Z."/>
            <person name="Frigaard N.-U."/>
            <person name="Bryant D."/>
            <person name="Woyke T."/>
        </authorList>
    </citation>
    <scope>NUCLEOTIDE SEQUENCE [LARGE SCALE GENOMIC DNA]</scope>
    <source>
        <strain evidence="3">ATCC 17096 / DSM 198 / 6111</strain>
    </source>
</reference>
<dbReference type="GO" id="GO:0004803">
    <property type="term" value="F:transposase activity"/>
    <property type="evidence" value="ECO:0007669"/>
    <property type="project" value="InterPro"/>
</dbReference>
<dbReference type="SUPFAM" id="SSF143422">
    <property type="entry name" value="Transposase IS200-like"/>
    <property type="match status" value="1"/>
</dbReference>
<dbReference type="SMART" id="SM01321">
    <property type="entry name" value="Y1_Tnp"/>
    <property type="match status" value="1"/>
</dbReference>
<dbReference type="Pfam" id="PF01797">
    <property type="entry name" value="Y1_Tnp"/>
    <property type="match status" value="1"/>
</dbReference>
<dbReference type="PANTHER" id="PTHR34322:SF2">
    <property type="entry name" value="TRANSPOSASE IS200-LIKE DOMAIN-CONTAINING PROTEIN"/>
    <property type="match status" value="1"/>
</dbReference>
<dbReference type="STRING" id="765911.Thivi_1248"/>
<dbReference type="OrthoDB" id="9814067at2"/>
<gene>
    <name evidence="2" type="ordered locus">Thivi_1248</name>
</gene>
<evidence type="ECO:0000259" key="1">
    <source>
        <dbReference type="SMART" id="SM01321"/>
    </source>
</evidence>
<keyword evidence="3" id="KW-1185">Reference proteome</keyword>
<organism evidence="2 3">
    <name type="scientific">Thiocystis violascens (strain ATCC 17096 / DSM 198 / 6111)</name>
    <name type="common">Chromatium violascens</name>
    <dbReference type="NCBI Taxonomy" id="765911"/>
    <lineage>
        <taxon>Bacteria</taxon>
        <taxon>Pseudomonadati</taxon>
        <taxon>Pseudomonadota</taxon>
        <taxon>Gammaproteobacteria</taxon>
        <taxon>Chromatiales</taxon>
        <taxon>Chromatiaceae</taxon>
        <taxon>Thiocystis</taxon>
    </lineage>
</organism>
<dbReference type="Gene3D" id="3.30.70.1290">
    <property type="entry name" value="Transposase IS200-like"/>
    <property type="match status" value="1"/>
</dbReference>
<accession>I3Y8F2</accession>
<dbReference type="AlphaFoldDB" id="I3Y8F2"/>
<proteinExistence type="predicted"/>
<dbReference type="GO" id="GO:0006313">
    <property type="term" value="P:DNA transposition"/>
    <property type="evidence" value="ECO:0007669"/>
    <property type="project" value="InterPro"/>
</dbReference>
<dbReference type="EMBL" id="CP003154">
    <property type="protein sequence ID" value="AFL73270.1"/>
    <property type="molecule type" value="Genomic_DNA"/>
</dbReference>
<sequence length="237" mass="27641">MPRIGRVILPNYPHHVVQRGHNRQVVFVEESDYRYYLDTLEAFKQVYDVKVFGFCLMTNHVHLILQPGEAVADLGQLMKRLAGRQTRFVNRQESRSGTLWEGRYKSSPIDTDAYLLACCRYVELNPVRAGMTDSPASYPWSSYRWHTRESADDGWLDVDPCYVALGSTAEERALRYREFVRGAIPEAEWRLIRDALQRGQLTGSERFTDQVEVMINRRIEKPQRGRPRRVSFDDEPN</sequence>
<dbReference type="HOGENOM" id="CLU_068226_1_2_6"/>
<dbReference type="Proteomes" id="UP000006062">
    <property type="component" value="Chromosome"/>
</dbReference>
<dbReference type="GO" id="GO:0003677">
    <property type="term" value="F:DNA binding"/>
    <property type="evidence" value="ECO:0007669"/>
    <property type="project" value="InterPro"/>
</dbReference>
<protein>
    <submittedName>
        <fullName evidence="2">Transposase</fullName>
    </submittedName>
</protein>
<name>I3Y8F2_THIV6</name>
<evidence type="ECO:0000313" key="2">
    <source>
        <dbReference type="EMBL" id="AFL73270.1"/>
    </source>
</evidence>
<dbReference type="PANTHER" id="PTHR34322">
    <property type="entry name" value="TRANSPOSASE, Y1_TNP DOMAIN-CONTAINING"/>
    <property type="match status" value="1"/>
</dbReference>
<dbReference type="eggNOG" id="COG1943">
    <property type="taxonomic scope" value="Bacteria"/>
</dbReference>
<dbReference type="RefSeq" id="WP_014777753.1">
    <property type="nucleotide sequence ID" value="NC_018012.1"/>
</dbReference>
<dbReference type="InterPro" id="IPR002686">
    <property type="entry name" value="Transposase_17"/>
</dbReference>